<name>A0A1N6YRQ6_9SPHI</name>
<dbReference type="AlphaFoldDB" id="A0A1N6YRQ6"/>
<evidence type="ECO:0000313" key="1">
    <source>
        <dbReference type="EMBL" id="MBB6109831.1"/>
    </source>
</evidence>
<dbReference type="Proteomes" id="UP000548326">
    <property type="component" value="Unassembled WGS sequence"/>
</dbReference>
<protein>
    <submittedName>
        <fullName evidence="2">Uncharacterized protein</fullName>
    </submittedName>
</protein>
<sequence length="43" mass="4754">MLTIKCVNHVNPLVKLCMQQHSIGYKSVSKLRIILTGAPDFVG</sequence>
<gene>
    <name evidence="2" type="ORF">HDF22_005060</name>
    <name evidence="1" type="ORF">HDF23_002580</name>
</gene>
<dbReference type="Proteomes" id="UP000541583">
    <property type="component" value="Unassembled WGS sequence"/>
</dbReference>
<evidence type="ECO:0000313" key="3">
    <source>
        <dbReference type="Proteomes" id="UP000541583"/>
    </source>
</evidence>
<dbReference type="EMBL" id="JACHCA010000018">
    <property type="protein sequence ID" value="MBB6130914.1"/>
    <property type="molecule type" value="Genomic_DNA"/>
</dbReference>
<organism evidence="2 4">
    <name type="scientific">Mucilaginibacter lappiensis</name>
    <dbReference type="NCBI Taxonomy" id="354630"/>
    <lineage>
        <taxon>Bacteria</taxon>
        <taxon>Pseudomonadati</taxon>
        <taxon>Bacteroidota</taxon>
        <taxon>Sphingobacteriia</taxon>
        <taxon>Sphingobacteriales</taxon>
        <taxon>Sphingobacteriaceae</taxon>
        <taxon>Mucilaginibacter</taxon>
    </lineage>
</organism>
<reference evidence="3 4" key="1">
    <citation type="submission" date="2020-08" db="EMBL/GenBank/DDBJ databases">
        <title>Genomic Encyclopedia of Type Strains, Phase IV (KMG-V): Genome sequencing to study the core and pangenomes of soil and plant-associated prokaryotes.</title>
        <authorList>
            <person name="Whitman W."/>
        </authorList>
    </citation>
    <scope>NUCLEOTIDE SEQUENCE [LARGE SCALE GENOMIC DNA]</scope>
    <source>
        <strain evidence="1 3">ANJLi2</strain>
        <strain evidence="2 4">MP601</strain>
    </source>
</reference>
<evidence type="ECO:0000313" key="2">
    <source>
        <dbReference type="EMBL" id="MBB6130914.1"/>
    </source>
</evidence>
<proteinExistence type="predicted"/>
<keyword evidence="3" id="KW-1185">Reference proteome</keyword>
<accession>A0A1N6YRQ6</accession>
<comment type="caution">
    <text evidence="2">The sequence shown here is derived from an EMBL/GenBank/DDBJ whole genome shotgun (WGS) entry which is preliminary data.</text>
</comment>
<dbReference type="STRING" id="354630.SAMN05421821_105253"/>
<evidence type="ECO:0000313" key="4">
    <source>
        <dbReference type="Proteomes" id="UP000548326"/>
    </source>
</evidence>
<dbReference type="EMBL" id="JACHCB010000005">
    <property type="protein sequence ID" value="MBB6109831.1"/>
    <property type="molecule type" value="Genomic_DNA"/>
</dbReference>